<dbReference type="SUPFAM" id="SSF54211">
    <property type="entry name" value="Ribosomal protein S5 domain 2-like"/>
    <property type="match status" value="1"/>
</dbReference>
<dbReference type="InterPro" id="IPR020568">
    <property type="entry name" value="Ribosomal_Su5_D2-typ_SF"/>
</dbReference>
<organism evidence="16 17">
    <name type="scientific">Cytobacillus eiseniae</name>
    <dbReference type="NCBI Taxonomy" id="762947"/>
    <lineage>
        <taxon>Bacteria</taxon>
        <taxon>Bacillati</taxon>
        <taxon>Bacillota</taxon>
        <taxon>Bacilli</taxon>
        <taxon>Bacillales</taxon>
        <taxon>Bacillaceae</taxon>
        <taxon>Cytobacillus</taxon>
    </lineage>
</organism>
<evidence type="ECO:0000256" key="8">
    <source>
        <dbReference type="ARBA" id="ARBA00022741"/>
    </source>
</evidence>
<sequence>MNDGEMLIIKVPGSSANLGPGFDSIGLAVNLYLTVEAEKAEKWEVVPLSSELEMFPKDERNFLIQIALHTARNYQRELPPCRIRVKTDIPLARGLGSSAAAIIAGIELADSFCQLHLTREEKLELATKFEGHPDNVGASLFGGLVIGCQLDGEVRMEAFHDLTFDLVAVVPNEELLTKDSRGVLPDSLVYSEAVQAGAVGNVLIAALLKGNYELAGKMMKADRYHHPYRKAMVPHLTDIEELAPKLGAFGVALSGAGPTVLCLAEKGMGRMVAEGLARQLPNMACKCLTIDQNGSVVYSVSESGIA</sequence>
<protein>
    <recommendedName>
        <fullName evidence="4 13">Homoserine kinase</fullName>
        <shortName evidence="13">HK</shortName>
        <shortName evidence="13">HSK</shortName>
        <ecNumber evidence="3 13">2.7.1.39</ecNumber>
    </recommendedName>
</protein>
<keyword evidence="9 13" id="KW-0418">Kinase</keyword>
<comment type="catalytic activity">
    <reaction evidence="11 13">
        <text>L-homoserine + ATP = O-phospho-L-homoserine + ADP + H(+)</text>
        <dbReference type="Rhea" id="RHEA:13985"/>
        <dbReference type="ChEBI" id="CHEBI:15378"/>
        <dbReference type="ChEBI" id="CHEBI:30616"/>
        <dbReference type="ChEBI" id="CHEBI:57476"/>
        <dbReference type="ChEBI" id="CHEBI:57590"/>
        <dbReference type="ChEBI" id="CHEBI:456216"/>
        <dbReference type="EC" id="2.7.1.39"/>
    </reaction>
</comment>
<keyword evidence="13" id="KW-0963">Cytoplasm</keyword>
<evidence type="ECO:0000259" key="15">
    <source>
        <dbReference type="Pfam" id="PF08544"/>
    </source>
</evidence>
<comment type="function">
    <text evidence="12 13">Catalyzes the ATP-dependent phosphorylation of L-homoserine to L-homoserine phosphate.</text>
</comment>
<dbReference type="InterPro" id="IPR006203">
    <property type="entry name" value="GHMP_knse_ATP-bd_CS"/>
</dbReference>
<evidence type="ECO:0000256" key="6">
    <source>
        <dbReference type="ARBA" id="ARBA00022679"/>
    </source>
</evidence>
<evidence type="ECO:0000313" key="17">
    <source>
        <dbReference type="Proteomes" id="UP001519293"/>
    </source>
</evidence>
<comment type="pathway">
    <text evidence="1 13">Amino-acid biosynthesis; L-threonine biosynthesis; L-threonine from L-aspartate: step 4/5.</text>
</comment>
<dbReference type="EMBL" id="JAGIKZ010000003">
    <property type="protein sequence ID" value="MBP2240448.1"/>
    <property type="molecule type" value="Genomic_DNA"/>
</dbReference>
<dbReference type="PANTHER" id="PTHR20861:SF1">
    <property type="entry name" value="HOMOSERINE KINASE"/>
    <property type="match status" value="1"/>
</dbReference>
<dbReference type="Gene3D" id="3.30.230.10">
    <property type="match status" value="1"/>
</dbReference>
<keyword evidence="8 13" id="KW-0547">Nucleotide-binding</keyword>
<feature type="binding site" evidence="13">
    <location>
        <begin position="90"/>
        <end position="100"/>
    </location>
    <ligand>
        <name>ATP</name>
        <dbReference type="ChEBI" id="CHEBI:30616"/>
    </ligand>
</feature>
<dbReference type="HAMAP" id="MF_00384">
    <property type="entry name" value="Homoser_kinase"/>
    <property type="match status" value="1"/>
</dbReference>
<evidence type="ECO:0000256" key="9">
    <source>
        <dbReference type="ARBA" id="ARBA00022777"/>
    </source>
</evidence>
<accession>A0ABS4RC14</accession>
<dbReference type="InterPro" id="IPR006204">
    <property type="entry name" value="GHMP_kinase_N_dom"/>
</dbReference>
<evidence type="ECO:0000256" key="7">
    <source>
        <dbReference type="ARBA" id="ARBA00022697"/>
    </source>
</evidence>
<dbReference type="InterPro" id="IPR000870">
    <property type="entry name" value="Homoserine_kinase"/>
</dbReference>
<evidence type="ECO:0000256" key="2">
    <source>
        <dbReference type="ARBA" id="ARBA00007370"/>
    </source>
</evidence>
<evidence type="ECO:0000256" key="1">
    <source>
        <dbReference type="ARBA" id="ARBA00005015"/>
    </source>
</evidence>
<evidence type="ECO:0000259" key="14">
    <source>
        <dbReference type="Pfam" id="PF00288"/>
    </source>
</evidence>
<evidence type="ECO:0000256" key="5">
    <source>
        <dbReference type="ARBA" id="ARBA00022605"/>
    </source>
</evidence>
<proteinExistence type="inferred from homology"/>
<keyword evidence="6 13" id="KW-0808">Transferase</keyword>
<dbReference type="InterPro" id="IPR014721">
    <property type="entry name" value="Ribsml_uS5_D2-typ_fold_subgr"/>
</dbReference>
<dbReference type="GO" id="GO:0004413">
    <property type="term" value="F:homoserine kinase activity"/>
    <property type="evidence" value="ECO:0007669"/>
    <property type="project" value="UniProtKB-EC"/>
</dbReference>
<dbReference type="Pfam" id="PF08544">
    <property type="entry name" value="GHMP_kinases_C"/>
    <property type="match status" value="1"/>
</dbReference>
<comment type="similarity">
    <text evidence="2 13">Belongs to the GHMP kinase family. Homoserine kinase subfamily.</text>
</comment>
<dbReference type="PROSITE" id="PS00627">
    <property type="entry name" value="GHMP_KINASES_ATP"/>
    <property type="match status" value="1"/>
</dbReference>
<dbReference type="PRINTS" id="PR00958">
    <property type="entry name" value="HOMSERKINASE"/>
</dbReference>
<dbReference type="SUPFAM" id="SSF55060">
    <property type="entry name" value="GHMP Kinase, C-terminal domain"/>
    <property type="match status" value="1"/>
</dbReference>
<evidence type="ECO:0000256" key="3">
    <source>
        <dbReference type="ARBA" id="ARBA00012078"/>
    </source>
</evidence>
<dbReference type="Pfam" id="PF00288">
    <property type="entry name" value="GHMP_kinases_N"/>
    <property type="match status" value="1"/>
</dbReference>
<dbReference type="Proteomes" id="UP001519293">
    <property type="component" value="Unassembled WGS sequence"/>
</dbReference>
<name>A0ABS4RC14_9BACI</name>
<keyword evidence="5 13" id="KW-0028">Amino-acid biosynthesis</keyword>
<dbReference type="InterPro" id="IPR036554">
    <property type="entry name" value="GHMP_kinase_C_sf"/>
</dbReference>
<dbReference type="PIRSF" id="PIRSF000676">
    <property type="entry name" value="Homoser_kin"/>
    <property type="match status" value="1"/>
</dbReference>
<comment type="caution">
    <text evidence="16">The sequence shown here is derived from an EMBL/GenBank/DDBJ whole genome shotgun (WGS) entry which is preliminary data.</text>
</comment>
<gene>
    <name evidence="13" type="primary">thrB</name>
    <name evidence="16" type="ORF">J2Z40_001003</name>
</gene>
<reference evidence="16 17" key="1">
    <citation type="submission" date="2021-03" db="EMBL/GenBank/DDBJ databases">
        <title>Genomic Encyclopedia of Type Strains, Phase IV (KMG-IV): sequencing the most valuable type-strain genomes for metagenomic binning, comparative biology and taxonomic classification.</title>
        <authorList>
            <person name="Goeker M."/>
        </authorList>
    </citation>
    <scope>NUCLEOTIDE SEQUENCE [LARGE SCALE GENOMIC DNA]</scope>
    <source>
        <strain evidence="16 17">DSM 26675</strain>
    </source>
</reference>
<evidence type="ECO:0000256" key="13">
    <source>
        <dbReference type="HAMAP-Rule" id="MF_00384"/>
    </source>
</evidence>
<evidence type="ECO:0000313" key="16">
    <source>
        <dbReference type="EMBL" id="MBP2240448.1"/>
    </source>
</evidence>
<evidence type="ECO:0000256" key="10">
    <source>
        <dbReference type="ARBA" id="ARBA00022840"/>
    </source>
</evidence>
<dbReference type="Gene3D" id="3.30.70.890">
    <property type="entry name" value="GHMP kinase, C-terminal domain"/>
    <property type="match status" value="1"/>
</dbReference>
<dbReference type="NCBIfam" id="TIGR00191">
    <property type="entry name" value="thrB"/>
    <property type="match status" value="1"/>
</dbReference>
<keyword evidence="10 13" id="KW-0067">ATP-binding</keyword>
<keyword evidence="7 13" id="KW-0791">Threonine biosynthesis</keyword>
<comment type="subcellular location">
    <subcellularLocation>
        <location evidence="13">Cytoplasm</location>
    </subcellularLocation>
</comment>
<feature type="domain" description="GHMP kinase C-terminal" evidence="15">
    <location>
        <begin position="203"/>
        <end position="266"/>
    </location>
</feature>
<feature type="domain" description="GHMP kinase N-terminal" evidence="14">
    <location>
        <begin position="62"/>
        <end position="143"/>
    </location>
</feature>
<keyword evidence="17" id="KW-1185">Reference proteome</keyword>
<dbReference type="EC" id="2.7.1.39" evidence="3 13"/>
<evidence type="ECO:0000256" key="12">
    <source>
        <dbReference type="ARBA" id="ARBA00049954"/>
    </source>
</evidence>
<evidence type="ECO:0000256" key="4">
    <source>
        <dbReference type="ARBA" id="ARBA00017858"/>
    </source>
</evidence>
<evidence type="ECO:0000256" key="11">
    <source>
        <dbReference type="ARBA" id="ARBA00049375"/>
    </source>
</evidence>
<dbReference type="InterPro" id="IPR013750">
    <property type="entry name" value="GHMP_kinase_C_dom"/>
</dbReference>
<dbReference type="RefSeq" id="WP_066397328.1">
    <property type="nucleotide sequence ID" value="NZ_JAGIKZ010000003.1"/>
</dbReference>
<dbReference type="PANTHER" id="PTHR20861">
    <property type="entry name" value="HOMOSERINE/4-DIPHOSPHOCYTIDYL-2-C-METHYL-D-ERYTHRITOL KINASE"/>
    <property type="match status" value="1"/>
</dbReference>